<name>A0ABU9J542_9GAMM</name>
<evidence type="ECO:0008006" key="3">
    <source>
        <dbReference type="Google" id="ProtNLM"/>
    </source>
</evidence>
<reference evidence="1 2" key="1">
    <citation type="submission" date="2024-04" db="EMBL/GenBank/DDBJ databases">
        <title>Draft genome sequence of Pseudoxanthomonas putridarboris WD12.</title>
        <authorList>
            <person name="Oh J."/>
        </authorList>
    </citation>
    <scope>NUCLEOTIDE SEQUENCE [LARGE SCALE GENOMIC DNA]</scope>
    <source>
        <strain evidence="1 2">WD12</strain>
    </source>
</reference>
<gene>
    <name evidence="1" type="ORF">AAD027_18615</name>
</gene>
<proteinExistence type="predicted"/>
<protein>
    <recommendedName>
        <fullName evidence="3">Lipoprotein</fullName>
    </recommendedName>
</protein>
<evidence type="ECO:0000313" key="2">
    <source>
        <dbReference type="Proteomes" id="UP001459204"/>
    </source>
</evidence>
<evidence type="ECO:0000313" key="1">
    <source>
        <dbReference type="EMBL" id="MEL1266369.1"/>
    </source>
</evidence>
<keyword evidence="2" id="KW-1185">Reference proteome</keyword>
<dbReference type="Proteomes" id="UP001459204">
    <property type="component" value="Unassembled WGS sequence"/>
</dbReference>
<accession>A0ABU9J542</accession>
<organism evidence="1 2">
    <name type="scientific">Pseudoxanthomonas putridarboris</name>
    <dbReference type="NCBI Taxonomy" id="752605"/>
    <lineage>
        <taxon>Bacteria</taxon>
        <taxon>Pseudomonadati</taxon>
        <taxon>Pseudomonadota</taxon>
        <taxon>Gammaproteobacteria</taxon>
        <taxon>Lysobacterales</taxon>
        <taxon>Lysobacteraceae</taxon>
        <taxon>Pseudoxanthomonas</taxon>
    </lineage>
</organism>
<dbReference type="EMBL" id="JBBWWT010000016">
    <property type="protein sequence ID" value="MEL1266369.1"/>
    <property type="molecule type" value="Genomic_DNA"/>
</dbReference>
<sequence length="186" mass="20685">MNALVWKTLCMLLVMLLLPLAACVSVRGAWSLHAIHKGIHQSGRVQQVGELPCFAVADSDEAMRAPPELRSLDVFEIVDGPDKSIWEWSFSRNPPVSLAPDDCIAYGSNNGRGEERLGSAPLLRPGVTYGFRFNSIIRFGNDENDYGNREYFGEFCLSLDSVGKFQVHDLRRDKSGAEMCGIEYGR</sequence>
<comment type="caution">
    <text evidence="1">The sequence shown here is derived from an EMBL/GenBank/DDBJ whole genome shotgun (WGS) entry which is preliminary data.</text>
</comment>